<dbReference type="InterPro" id="IPR044066">
    <property type="entry name" value="TRIAD_supradom"/>
</dbReference>
<dbReference type="InterPro" id="IPR013083">
    <property type="entry name" value="Znf_RING/FYVE/PHD"/>
</dbReference>
<dbReference type="GO" id="GO:0004842">
    <property type="term" value="F:ubiquitin-protein transferase activity"/>
    <property type="evidence" value="ECO:0007669"/>
    <property type="project" value="InterPro"/>
</dbReference>
<feature type="domain" description="RING-type" evidence="8">
    <location>
        <begin position="58"/>
        <end position="251"/>
    </location>
</feature>
<evidence type="ECO:0000259" key="8">
    <source>
        <dbReference type="PROSITE" id="PS51873"/>
    </source>
</evidence>
<dbReference type="OrthoDB" id="9977870at2759"/>
<evidence type="ECO:0000256" key="1">
    <source>
        <dbReference type="ARBA" id="ARBA00022679"/>
    </source>
</evidence>
<dbReference type="Proteomes" id="UP000076532">
    <property type="component" value="Unassembled WGS sequence"/>
</dbReference>
<evidence type="ECO:0000256" key="7">
    <source>
        <dbReference type="SAM" id="MobiDB-lite"/>
    </source>
</evidence>
<sequence length="449" mass="49010">MPPNPNVLRPQNNPAPTTEPRGLGSMIFSMISYFLAPATPSDPSVAASVPPRPSGRLTGQNCVICQDPIRGEQVRAPCGHYYDIACAKELFEAATRDESLFPPRCCRTEISFAYVRPHLTAAIATLFTEKQTELATPNRVYCAKPSCSRFLGPRSTGFFAWPLDCPAPGCKTRTCPSCKGEMGPGRHECKVDETDEQILALGRTAGWARCPRCAAMIELNLGCFHMTCRCRAEFCYLCTARWKTCACTQWDETRLVAAAEERVAQRFGPVAAARPNQIVRPVQRPQELRVEPIRRAAPPAAPPAAPLAAVPLRRTLAYAAPLAAPTGRRAVPPPAAAAPIFNPAPIRRTEGNAANVVPGGLRANPPTATRQPAFHGATAATEAASALREHRIREAMEELRVNHDCSHTKWKYRAGGGPCQTCAHRLPHYLFRCVGCQTLACNRCRRNRL</sequence>
<evidence type="ECO:0000313" key="10">
    <source>
        <dbReference type="Proteomes" id="UP000076532"/>
    </source>
</evidence>
<protein>
    <recommendedName>
        <fullName evidence="8">RING-type domain-containing protein</fullName>
    </recommendedName>
</protein>
<keyword evidence="4" id="KW-0863">Zinc-finger</keyword>
<keyword evidence="6" id="KW-0862">Zinc</keyword>
<gene>
    <name evidence="9" type="ORF">FIBSPDRAFT_809975</name>
</gene>
<dbReference type="Gene3D" id="3.30.40.10">
    <property type="entry name" value="Zinc/RING finger domain, C3HC4 (zinc finger)"/>
    <property type="match status" value="1"/>
</dbReference>
<dbReference type="Pfam" id="PF22191">
    <property type="entry name" value="IBR_1"/>
    <property type="match status" value="1"/>
</dbReference>
<dbReference type="AlphaFoldDB" id="A0A166XBC9"/>
<accession>A0A166XBC9</accession>
<reference evidence="9 10" key="1">
    <citation type="journal article" date="2016" name="Mol. Biol. Evol.">
        <title>Comparative Genomics of Early-Diverging Mushroom-Forming Fungi Provides Insights into the Origins of Lignocellulose Decay Capabilities.</title>
        <authorList>
            <person name="Nagy L.G."/>
            <person name="Riley R."/>
            <person name="Tritt A."/>
            <person name="Adam C."/>
            <person name="Daum C."/>
            <person name="Floudas D."/>
            <person name="Sun H."/>
            <person name="Yadav J.S."/>
            <person name="Pangilinan J."/>
            <person name="Larsson K.H."/>
            <person name="Matsuura K."/>
            <person name="Barry K."/>
            <person name="Labutti K."/>
            <person name="Kuo R."/>
            <person name="Ohm R.A."/>
            <person name="Bhattacharya S.S."/>
            <person name="Shirouzu T."/>
            <person name="Yoshinaga Y."/>
            <person name="Martin F.M."/>
            <person name="Grigoriev I.V."/>
            <person name="Hibbett D.S."/>
        </authorList>
    </citation>
    <scope>NUCLEOTIDE SEQUENCE [LARGE SCALE GENOMIC DNA]</scope>
    <source>
        <strain evidence="9 10">CBS 109695</strain>
    </source>
</reference>
<dbReference type="SUPFAM" id="SSF57850">
    <property type="entry name" value="RING/U-box"/>
    <property type="match status" value="2"/>
</dbReference>
<keyword evidence="3" id="KW-0677">Repeat</keyword>
<dbReference type="Gene3D" id="1.20.120.1750">
    <property type="match status" value="1"/>
</dbReference>
<evidence type="ECO:0000256" key="3">
    <source>
        <dbReference type="ARBA" id="ARBA00022737"/>
    </source>
</evidence>
<organism evidence="9 10">
    <name type="scientific">Athelia psychrophila</name>
    <dbReference type="NCBI Taxonomy" id="1759441"/>
    <lineage>
        <taxon>Eukaryota</taxon>
        <taxon>Fungi</taxon>
        <taxon>Dikarya</taxon>
        <taxon>Basidiomycota</taxon>
        <taxon>Agaricomycotina</taxon>
        <taxon>Agaricomycetes</taxon>
        <taxon>Agaricomycetidae</taxon>
        <taxon>Atheliales</taxon>
        <taxon>Atheliaceae</taxon>
        <taxon>Athelia</taxon>
    </lineage>
</organism>
<dbReference type="GO" id="GO:0016567">
    <property type="term" value="P:protein ubiquitination"/>
    <property type="evidence" value="ECO:0007669"/>
    <property type="project" value="InterPro"/>
</dbReference>
<keyword evidence="1" id="KW-0808">Transferase</keyword>
<evidence type="ECO:0000256" key="6">
    <source>
        <dbReference type="ARBA" id="ARBA00022833"/>
    </source>
</evidence>
<dbReference type="PANTHER" id="PTHR11685">
    <property type="entry name" value="RBR FAMILY RING FINGER AND IBR DOMAIN-CONTAINING"/>
    <property type="match status" value="1"/>
</dbReference>
<feature type="region of interest" description="Disordered" evidence="7">
    <location>
        <begin position="1"/>
        <end position="21"/>
    </location>
</feature>
<dbReference type="InterPro" id="IPR031127">
    <property type="entry name" value="E3_UB_ligase_RBR"/>
</dbReference>
<keyword evidence="2" id="KW-0479">Metal-binding</keyword>
<keyword evidence="5" id="KW-0833">Ubl conjugation pathway</keyword>
<dbReference type="STRING" id="436010.A0A166XBC9"/>
<dbReference type="CDD" id="cd22584">
    <property type="entry name" value="Rcat_RBR_unk"/>
    <property type="match status" value="1"/>
</dbReference>
<evidence type="ECO:0000256" key="2">
    <source>
        <dbReference type="ARBA" id="ARBA00022723"/>
    </source>
</evidence>
<evidence type="ECO:0000313" key="9">
    <source>
        <dbReference type="EMBL" id="KZP34610.1"/>
    </source>
</evidence>
<proteinExistence type="predicted"/>
<keyword evidence="10" id="KW-1185">Reference proteome</keyword>
<evidence type="ECO:0000256" key="5">
    <source>
        <dbReference type="ARBA" id="ARBA00022786"/>
    </source>
</evidence>
<dbReference type="PROSITE" id="PS51873">
    <property type="entry name" value="TRIAD"/>
    <property type="match status" value="1"/>
</dbReference>
<evidence type="ECO:0000256" key="4">
    <source>
        <dbReference type="ARBA" id="ARBA00022771"/>
    </source>
</evidence>
<dbReference type="GO" id="GO:0008270">
    <property type="term" value="F:zinc ion binding"/>
    <property type="evidence" value="ECO:0007669"/>
    <property type="project" value="UniProtKB-KW"/>
</dbReference>
<name>A0A166XBC9_9AGAM</name>
<dbReference type="EMBL" id="KV417480">
    <property type="protein sequence ID" value="KZP34610.1"/>
    <property type="molecule type" value="Genomic_DNA"/>
</dbReference>